<dbReference type="Pfam" id="PF01182">
    <property type="entry name" value="Glucosamine_iso"/>
    <property type="match status" value="1"/>
</dbReference>
<protein>
    <submittedName>
        <fullName evidence="2">6-phosphogluconolactonase</fullName>
        <ecNumber evidence="2">3.1.1.31</ecNumber>
    </submittedName>
</protein>
<organism evidence="2 3">
    <name type="scientific">Roseovarius indicus</name>
    <dbReference type="NCBI Taxonomy" id="540747"/>
    <lineage>
        <taxon>Bacteria</taxon>
        <taxon>Pseudomonadati</taxon>
        <taxon>Pseudomonadota</taxon>
        <taxon>Alphaproteobacteria</taxon>
        <taxon>Rhodobacterales</taxon>
        <taxon>Roseobacteraceae</taxon>
        <taxon>Roseovarius</taxon>
    </lineage>
</organism>
<sequence>MTLETLPFSNKGAAEAACSDWLAGKLVSALENTPDRVTVLVSGGSTPTRVLPAILTRDLDWNRIDCVASDERIVAPSDPDSTEGMIHRLFSEAGRPLNYAGLGSATVPDAALAEWRRARADIAWPPAVGLLGIGEDGHTASLFPGRPEAEDPFLEDALVPETAPHRHPRVTLGLKTLGQCPALGLVIAGAGKRQALKLDPAGLFRSLAVITRVMVFSEEEPTGRNRLTSVK</sequence>
<dbReference type="GO" id="GO:0005975">
    <property type="term" value="P:carbohydrate metabolic process"/>
    <property type="evidence" value="ECO:0007669"/>
    <property type="project" value="InterPro"/>
</dbReference>
<reference evidence="2 3" key="1">
    <citation type="submission" date="2018-08" db="EMBL/GenBank/DDBJ databases">
        <title>Genetic Globetrotter - A new plasmid hitch-hiking vast phylogenetic and geographic distances.</title>
        <authorList>
            <person name="Vollmers J."/>
            <person name="Petersen J."/>
        </authorList>
    </citation>
    <scope>NUCLEOTIDE SEQUENCE [LARGE SCALE GENOMIC DNA]</scope>
    <source>
        <strain evidence="2 3">DSM 26383</strain>
    </source>
</reference>
<dbReference type="InterPro" id="IPR006148">
    <property type="entry name" value="Glc/Gal-6P_isomerase"/>
</dbReference>
<dbReference type="Proteomes" id="UP000325785">
    <property type="component" value="Chromosome"/>
</dbReference>
<evidence type="ECO:0000259" key="1">
    <source>
        <dbReference type="Pfam" id="PF01182"/>
    </source>
</evidence>
<feature type="domain" description="Glucosamine/galactosamine-6-phosphate isomerase" evidence="1">
    <location>
        <begin position="14"/>
        <end position="197"/>
    </location>
</feature>
<gene>
    <name evidence="2" type="primary">pgl_2</name>
    <name evidence="2" type="ORF">RIdsm_04043</name>
</gene>
<evidence type="ECO:0000313" key="2">
    <source>
        <dbReference type="EMBL" id="QEW28216.1"/>
    </source>
</evidence>
<dbReference type="SUPFAM" id="SSF100950">
    <property type="entry name" value="NagB/RpiA/CoA transferase-like"/>
    <property type="match status" value="1"/>
</dbReference>
<dbReference type="GO" id="GO:0017057">
    <property type="term" value="F:6-phosphogluconolactonase activity"/>
    <property type="evidence" value="ECO:0007669"/>
    <property type="project" value="UniProtKB-EC"/>
</dbReference>
<dbReference type="InterPro" id="IPR037171">
    <property type="entry name" value="NagB/RpiA_transferase-like"/>
</dbReference>
<accession>A0A5P3AHE7</accession>
<dbReference type="RefSeq" id="WP_074940590.1">
    <property type="nucleotide sequence ID" value="NZ_CP031598.1"/>
</dbReference>
<keyword evidence="2" id="KW-0378">Hydrolase</keyword>
<dbReference type="KEGG" id="rid:RIdsm_04043"/>
<dbReference type="PANTHER" id="PTHR11054">
    <property type="entry name" value="6-PHOSPHOGLUCONOLACTONASE"/>
    <property type="match status" value="1"/>
</dbReference>
<dbReference type="EMBL" id="CP031598">
    <property type="protein sequence ID" value="QEW28216.1"/>
    <property type="molecule type" value="Genomic_DNA"/>
</dbReference>
<dbReference type="OrthoDB" id="9810967at2"/>
<dbReference type="AlphaFoldDB" id="A0A5P3AHE7"/>
<proteinExistence type="predicted"/>
<dbReference type="Gene3D" id="3.40.50.1360">
    <property type="match status" value="1"/>
</dbReference>
<dbReference type="InterPro" id="IPR039104">
    <property type="entry name" value="6PGL"/>
</dbReference>
<dbReference type="PANTHER" id="PTHR11054:SF0">
    <property type="entry name" value="6-PHOSPHOGLUCONOLACTONASE"/>
    <property type="match status" value="1"/>
</dbReference>
<evidence type="ECO:0000313" key="3">
    <source>
        <dbReference type="Proteomes" id="UP000325785"/>
    </source>
</evidence>
<dbReference type="EC" id="3.1.1.31" evidence="2"/>
<name>A0A5P3AHE7_9RHOB</name>